<comment type="similarity">
    <text evidence="2">Belongs to the type IB topoisomerase family.</text>
</comment>
<proteinExistence type="inferred from homology"/>
<name>A0A075P6D1_9ALTE</name>
<evidence type="ECO:0000313" key="9">
    <source>
        <dbReference type="EMBL" id="AIF98852.1"/>
    </source>
</evidence>
<dbReference type="InterPro" id="IPR049331">
    <property type="entry name" value="Top1B_N_bact"/>
</dbReference>
<dbReference type="eggNOG" id="COG3569">
    <property type="taxonomic scope" value="Bacteria"/>
</dbReference>
<dbReference type="Pfam" id="PF21338">
    <property type="entry name" value="Top1B_N_bact"/>
    <property type="match status" value="1"/>
</dbReference>
<dbReference type="InterPro" id="IPR001631">
    <property type="entry name" value="TopoI"/>
</dbReference>
<evidence type="ECO:0000256" key="5">
    <source>
        <dbReference type="ARBA" id="ARBA00023125"/>
    </source>
</evidence>
<dbReference type="KEGG" id="aal:EP13_09265"/>
<reference evidence="9 10" key="1">
    <citation type="submission" date="2014-06" db="EMBL/GenBank/DDBJ databases">
        <title>Genomes of Alteromonas australica, a world apart.</title>
        <authorList>
            <person name="Gonzaga A."/>
            <person name="Lopez-Perez M."/>
            <person name="Rodriguez-Valera F."/>
        </authorList>
    </citation>
    <scope>NUCLEOTIDE SEQUENCE [LARGE SCALE GENOMIC DNA]</scope>
    <source>
        <strain evidence="9 10">H 17</strain>
    </source>
</reference>
<dbReference type="RefSeq" id="WP_044057006.1">
    <property type="nucleotide sequence ID" value="NZ_CBCSKJ010000003.1"/>
</dbReference>
<evidence type="ECO:0000256" key="3">
    <source>
        <dbReference type="ARBA" id="ARBA00012891"/>
    </source>
</evidence>
<feature type="domain" description="DNA topoisomerase IB N-terminal" evidence="8">
    <location>
        <begin position="47"/>
        <end position="95"/>
    </location>
</feature>
<evidence type="ECO:0000259" key="7">
    <source>
        <dbReference type="Pfam" id="PF01028"/>
    </source>
</evidence>
<evidence type="ECO:0000256" key="2">
    <source>
        <dbReference type="ARBA" id="ARBA00006645"/>
    </source>
</evidence>
<dbReference type="Gene3D" id="1.10.132.120">
    <property type="match status" value="1"/>
</dbReference>
<keyword evidence="4" id="KW-0799">Topoisomerase</keyword>
<dbReference type="Pfam" id="PF01028">
    <property type="entry name" value="Topoisom_I"/>
    <property type="match status" value="1"/>
</dbReference>
<dbReference type="GO" id="GO:0003677">
    <property type="term" value="F:DNA binding"/>
    <property type="evidence" value="ECO:0007669"/>
    <property type="project" value="UniProtKB-KW"/>
</dbReference>
<keyword evidence="10" id="KW-1185">Reference proteome</keyword>
<organism evidence="9 10">
    <name type="scientific">Alteromonas australica</name>
    <dbReference type="NCBI Taxonomy" id="589873"/>
    <lineage>
        <taxon>Bacteria</taxon>
        <taxon>Pseudomonadati</taxon>
        <taxon>Pseudomonadota</taxon>
        <taxon>Gammaproteobacteria</taxon>
        <taxon>Alteromonadales</taxon>
        <taxon>Alteromonadaceae</taxon>
        <taxon>Alteromonas/Salinimonas group</taxon>
        <taxon>Alteromonas</taxon>
    </lineage>
</organism>
<evidence type="ECO:0000313" key="10">
    <source>
        <dbReference type="Proteomes" id="UP000056090"/>
    </source>
</evidence>
<dbReference type="GO" id="GO:0003917">
    <property type="term" value="F:DNA topoisomerase type I (single strand cut, ATP-independent) activity"/>
    <property type="evidence" value="ECO:0007669"/>
    <property type="project" value="UniProtKB-EC"/>
</dbReference>
<dbReference type="Gene3D" id="3.90.15.10">
    <property type="entry name" value="Topoisomerase I, Chain A, domain 3"/>
    <property type="match status" value="1"/>
</dbReference>
<dbReference type="AlphaFoldDB" id="A0A075P6D1"/>
<dbReference type="EMBL" id="CP008849">
    <property type="protein sequence ID" value="AIF98852.1"/>
    <property type="molecule type" value="Genomic_DNA"/>
</dbReference>
<evidence type="ECO:0000256" key="1">
    <source>
        <dbReference type="ARBA" id="ARBA00000213"/>
    </source>
</evidence>
<accession>A0A075P6D1</accession>
<evidence type="ECO:0000256" key="6">
    <source>
        <dbReference type="ARBA" id="ARBA00023235"/>
    </source>
</evidence>
<gene>
    <name evidence="9" type="ORF">EP13_09265</name>
</gene>
<dbReference type="InterPro" id="IPR011010">
    <property type="entry name" value="DNA_brk_join_enz"/>
</dbReference>
<sequence>MAVAERINAKALRTSTKKIKSTEPRKQFQLTDEMDLTIKRYRCGKSGFYYKYASGRKVTSKRVLNRISRLVIPPNWQHVQINKVETARIQAVGVDAKERRQYLYHPKWHQQQQAKKFARLHEFGRAIKAFREACISLLSEEEWTQSRACALVCLLLDCTGVRIGNSQYCKENNTFGLTTLRRKHIKKACADSVTLNYVGKHKINRVVTVDDPQLAAWIQESAQAVGYSLFRYVDNNNEWHDVTSDDVNSFIHQYLGDGFSCKDFRTWAASRYALKCLPQVSRMLKENKQRKWQPTLSKCVAKMLGNTPKVCQEYYLHPKLYEVLACPKTREKVEKKVTQVHEQFCSEYEQCIKLESLLMDIISSE</sequence>
<evidence type="ECO:0000259" key="8">
    <source>
        <dbReference type="Pfam" id="PF21338"/>
    </source>
</evidence>
<dbReference type="PRINTS" id="PR00416">
    <property type="entry name" value="EUTPISMRASEI"/>
</dbReference>
<dbReference type="PROSITE" id="PS52038">
    <property type="entry name" value="TOPO_IB_2"/>
    <property type="match status" value="1"/>
</dbReference>
<feature type="domain" description="DNA topoisomerase I catalytic core eukaryotic-type" evidence="7">
    <location>
        <begin position="107"/>
        <end position="324"/>
    </location>
</feature>
<dbReference type="InterPro" id="IPR035447">
    <property type="entry name" value="DNA_topo_I_N_sf"/>
</dbReference>
<protein>
    <recommendedName>
        <fullName evidence="3">DNA topoisomerase</fullName>
        <ecNumber evidence="3">5.6.2.1</ecNumber>
    </recommendedName>
</protein>
<keyword evidence="6 9" id="KW-0413">Isomerase</keyword>
<dbReference type="SUPFAM" id="SSF56349">
    <property type="entry name" value="DNA breaking-rejoining enzymes"/>
    <property type="match status" value="1"/>
</dbReference>
<dbReference type="SUPFAM" id="SSF55869">
    <property type="entry name" value="DNA topoisomerase I domain"/>
    <property type="match status" value="1"/>
</dbReference>
<keyword evidence="5" id="KW-0238">DNA-binding</keyword>
<dbReference type="GO" id="GO:0006265">
    <property type="term" value="P:DNA topological change"/>
    <property type="evidence" value="ECO:0007669"/>
    <property type="project" value="InterPro"/>
</dbReference>
<dbReference type="InterPro" id="IPR013500">
    <property type="entry name" value="TopoI_cat_euk"/>
</dbReference>
<dbReference type="GeneID" id="78255100"/>
<dbReference type="EC" id="5.6.2.1" evidence="3"/>
<comment type="catalytic activity">
    <reaction evidence="1">
        <text>ATP-independent breakage of single-stranded DNA, followed by passage and rejoining.</text>
        <dbReference type="EC" id="5.6.2.1"/>
    </reaction>
</comment>
<dbReference type="Proteomes" id="UP000056090">
    <property type="component" value="Chromosome"/>
</dbReference>
<evidence type="ECO:0000256" key="4">
    <source>
        <dbReference type="ARBA" id="ARBA00023029"/>
    </source>
</evidence>
<dbReference type="InterPro" id="IPR014711">
    <property type="entry name" value="TopoI_cat_a-hlx-sub_euk"/>
</dbReference>
<dbReference type="Gene3D" id="3.30.66.10">
    <property type="entry name" value="DNA topoisomerase I domain"/>
    <property type="match status" value="1"/>
</dbReference>